<dbReference type="Proteomes" id="UP000006591">
    <property type="component" value="Chromosome 1"/>
</dbReference>
<accession>A0A0E0FIU4</accession>
<keyword evidence="3" id="KW-1185">Reference proteome</keyword>
<organism evidence="2">
    <name type="scientific">Oryza nivara</name>
    <name type="common">Indian wild rice</name>
    <name type="synonym">Oryza sativa f. spontanea</name>
    <dbReference type="NCBI Taxonomy" id="4536"/>
    <lineage>
        <taxon>Eukaryota</taxon>
        <taxon>Viridiplantae</taxon>
        <taxon>Streptophyta</taxon>
        <taxon>Embryophyta</taxon>
        <taxon>Tracheophyta</taxon>
        <taxon>Spermatophyta</taxon>
        <taxon>Magnoliopsida</taxon>
        <taxon>Liliopsida</taxon>
        <taxon>Poales</taxon>
        <taxon>Poaceae</taxon>
        <taxon>BOP clade</taxon>
        <taxon>Oryzoideae</taxon>
        <taxon>Oryzeae</taxon>
        <taxon>Oryzinae</taxon>
        <taxon>Oryza</taxon>
    </lineage>
</organism>
<sequence>MADLNPNPHRFLHQGHIVHLGGNLRLPRVDLTIPQRHVRRHEEFCVALVEPPQQAAEAEIEDAWGQDYPMGQVMEGEKGSGPSPRPEVQKFLAYLDKLTRSEYPRHPYFYPMSGLNEKIDLLCKEKGTMHQFLASSFVPAAIDVVNPFTTLVLPKKTMFDFAPLVGQETSVWAPDSTKSDVGPLEAQTQAAMEVLDVMPLSIQPPSSPVCEAPTLPLLPKAPVKKRDGKTLLYNPYRRQSARLQQNKEEA</sequence>
<evidence type="ECO:0000259" key="1">
    <source>
        <dbReference type="Pfam" id="PF24530"/>
    </source>
</evidence>
<dbReference type="EnsemblPlants" id="ONIVA01G10370.1">
    <property type="protein sequence ID" value="ONIVA01G10370.1"/>
    <property type="gene ID" value="ONIVA01G10370"/>
</dbReference>
<proteinExistence type="predicted"/>
<dbReference type="InterPro" id="IPR056018">
    <property type="entry name" value="DUF7597"/>
</dbReference>
<dbReference type="STRING" id="4536.A0A0E0FIU4"/>
<dbReference type="AlphaFoldDB" id="A0A0E0FIU4"/>
<evidence type="ECO:0000313" key="3">
    <source>
        <dbReference type="Proteomes" id="UP000006591"/>
    </source>
</evidence>
<dbReference type="Gramene" id="ONIVA01G10370.1">
    <property type="protein sequence ID" value="ONIVA01G10370.1"/>
    <property type="gene ID" value="ONIVA01G10370"/>
</dbReference>
<protein>
    <recommendedName>
        <fullName evidence="1">DUF7597 domain-containing protein</fullName>
    </recommendedName>
</protein>
<evidence type="ECO:0000313" key="2">
    <source>
        <dbReference type="EnsemblPlants" id="ONIVA01G10370.1"/>
    </source>
</evidence>
<dbReference type="HOGENOM" id="CLU_080839_0_0_1"/>
<name>A0A0E0FIU4_ORYNI</name>
<dbReference type="OMA" id="ATCFCAT"/>
<feature type="domain" description="DUF7597" evidence="1">
    <location>
        <begin position="6"/>
        <end position="57"/>
    </location>
</feature>
<dbReference type="Pfam" id="PF24530">
    <property type="entry name" value="DUF7597"/>
    <property type="match status" value="1"/>
</dbReference>
<reference evidence="2" key="1">
    <citation type="submission" date="2015-04" db="UniProtKB">
        <authorList>
            <consortium name="EnsemblPlants"/>
        </authorList>
    </citation>
    <scope>IDENTIFICATION</scope>
    <source>
        <strain evidence="2">SL10</strain>
    </source>
</reference>
<reference evidence="2" key="2">
    <citation type="submission" date="2018-04" db="EMBL/GenBank/DDBJ databases">
        <title>OnivRS2 (Oryza nivara Reference Sequence Version 2).</title>
        <authorList>
            <person name="Zhang J."/>
            <person name="Kudrna D."/>
            <person name="Lee S."/>
            <person name="Talag J."/>
            <person name="Rajasekar S."/>
            <person name="Welchert J."/>
            <person name="Hsing Y.-I."/>
            <person name="Wing R.A."/>
        </authorList>
    </citation>
    <scope>NUCLEOTIDE SEQUENCE [LARGE SCALE GENOMIC DNA]</scope>
</reference>